<keyword evidence="10" id="KW-1185">Reference proteome</keyword>
<keyword evidence="3 7" id="KW-0227">DNA damage</keyword>
<evidence type="ECO:0000256" key="4">
    <source>
        <dbReference type="ARBA" id="ARBA00022771"/>
    </source>
</evidence>
<reference evidence="11" key="1">
    <citation type="submission" date="2017-02" db="UniProtKB">
        <authorList>
            <consortium name="WormBaseParasite"/>
        </authorList>
    </citation>
    <scope>IDENTIFICATION</scope>
</reference>
<dbReference type="GO" id="GO:0042276">
    <property type="term" value="P:error-prone translesion synthesis"/>
    <property type="evidence" value="ECO:0007669"/>
    <property type="project" value="TreeGrafter"/>
</dbReference>
<sequence length="511" mass="57757">VISINDEIIDKVFQEKIRKIIEENTGANYEGHSKKQKERIDAKIAQNKLALESFTSEQICEIDAYVDLLEQERDLSHIAVHIDMDAFFASVEMRDDPSLRDIPMAVGSESMLSTSNYVARRFGVRSAMPGFIAKKLCPELKIVPCNFSKYKKASHEAMKIFEEYDSNFLMASLDEAYMDITDYLAKRKDSVRYMGDCHCRLPLLQIKEDVDLKYAKITEEKCEKCGNIRTAVQNTVTFGTNVDEVVEEIRFRVEQSTGLTCSAGIGPNSMIAKISSDMKKPNGQFRVLNDKKVILDFMRELPIRKVSGIGSVTEAILKGLGINTCGDLYEKRAILSLLFSQKTLEHFICIALGIKSKEYRRKSISNEKTFQATSDLKKLQEDLCDQLIHQLPKHEILGGYSAICKMKFSTFDLITRFLVISSSKYVMAYFISENDVNSLVNESVKNDILPCCSSMSEEFSTSESPFFNDMDSSSDADSELKISTYSCPICSIKLSPKLSLVNRHVDECLNK</sequence>
<evidence type="ECO:0000256" key="3">
    <source>
        <dbReference type="ARBA" id="ARBA00022763"/>
    </source>
</evidence>
<protein>
    <recommendedName>
        <fullName evidence="1">DNA polymerase kappa</fullName>
    </recommendedName>
</protein>
<dbReference type="Gene3D" id="3.30.1490.100">
    <property type="entry name" value="DNA polymerase, Y-family, little finger domain"/>
    <property type="match status" value="1"/>
</dbReference>
<dbReference type="PANTHER" id="PTHR11076">
    <property type="entry name" value="DNA REPAIR POLYMERASE UMUC / TRANSFERASE FAMILY MEMBER"/>
    <property type="match status" value="1"/>
</dbReference>
<dbReference type="GO" id="GO:0005634">
    <property type="term" value="C:nucleus"/>
    <property type="evidence" value="ECO:0007669"/>
    <property type="project" value="TreeGrafter"/>
</dbReference>
<dbReference type="PROSITE" id="PS51908">
    <property type="entry name" value="ZF_UBZ4"/>
    <property type="match status" value="1"/>
</dbReference>
<keyword evidence="4 7" id="KW-0863">Zinc-finger</keyword>
<dbReference type="Gene3D" id="3.30.70.270">
    <property type="match status" value="1"/>
</dbReference>
<keyword evidence="2" id="KW-0479">Metal-binding</keyword>
<dbReference type="Proteomes" id="UP000046393">
    <property type="component" value="Unplaced"/>
</dbReference>
<evidence type="ECO:0000259" key="9">
    <source>
        <dbReference type="PROSITE" id="PS51908"/>
    </source>
</evidence>
<organism evidence="10 11">
    <name type="scientific">Syphacia muris</name>
    <dbReference type="NCBI Taxonomy" id="451379"/>
    <lineage>
        <taxon>Eukaryota</taxon>
        <taxon>Metazoa</taxon>
        <taxon>Ecdysozoa</taxon>
        <taxon>Nematoda</taxon>
        <taxon>Chromadorea</taxon>
        <taxon>Rhabditida</taxon>
        <taxon>Spirurina</taxon>
        <taxon>Oxyuridomorpha</taxon>
        <taxon>Oxyuroidea</taxon>
        <taxon>Oxyuridae</taxon>
        <taxon>Syphacia</taxon>
    </lineage>
</organism>
<dbReference type="Gene3D" id="1.10.150.20">
    <property type="entry name" value="5' to 3' exonuclease, C-terminal subdomain"/>
    <property type="match status" value="1"/>
</dbReference>
<dbReference type="SMART" id="SM00734">
    <property type="entry name" value="ZnF_Rad18"/>
    <property type="match status" value="1"/>
</dbReference>
<evidence type="ECO:0000313" key="10">
    <source>
        <dbReference type="Proteomes" id="UP000046393"/>
    </source>
</evidence>
<dbReference type="CDD" id="cd03586">
    <property type="entry name" value="PolY_Pol_IV_kappa"/>
    <property type="match status" value="1"/>
</dbReference>
<dbReference type="GO" id="GO:0008270">
    <property type="term" value="F:zinc ion binding"/>
    <property type="evidence" value="ECO:0007669"/>
    <property type="project" value="UniProtKB-KW"/>
</dbReference>
<proteinExistence type="predicted"/>
<dbReference type="PANTHER" id="PTHR11076:SF33">
    <property type="entry name" value="DNA POLYMERASE KAPPA"/>
    <property type="match status" value="1"/>
</dbReference>
<evidence type="ECO:0000256" key="7">
    <source>
        <dbReference type="PROSITE-ProRule" id="PRU01256"/>
    </source>
</evidence>
<dbReference type="InterPro" id="IPR036775">
    <property type="entry name" value="DNA_pol_Y-fam_lit_finger_sf"/>
</dbReference>
<dbReference type="SUPFAM" id="SSF56672">
    <property type="entry name" value="DNA/RNA polymerases"/>
    <property type="match status" value="1"/>
</dbReference>
<dbReference type="InterPro" id="IPR043128">
    <property type="entry name" value="Rev_trsase/Diguanyl_cyclase"/>
</dbReference>
<keyword evidence="5" id="KW-0862">Zinc</keyword>
<evidence type="ECO:0000256" key="5">
    <source>
        <dbReference type="ARBA" id="ARBA00022833"/>
    </source>
</evidence>
<dbReference type="InterPro" id="IPR022880">
    <property type="entry name" value="DNApol_IV"/>
</dbReference>
<dbReference type="InterPro" id="IPR001126">
    <property type="entry name" value="UmuC"/>
</dbReference>
<evidence type="ECO:0000256" key="6">
    <source>
        <dbReference type="ARBA" id="ARBA00023204"/>
    </source>
</evidence>
<evidence type="ECO:0000259" key="8">
    <source>
        <dbReference type="PROSITE" id="PS50173"/>
    </source>
</evidence>
<dbReference type="STRING" id="451379.A0A0N5ATE3"/>
<dbReference type="AlphaFoldDB" id="A0A0N5ATE3"/>
<name>A0A0N5ATE3_9BILA</name>
<evidence type="ECO:0000313" key="11">
    <source>
        <dbReference type="WBParaSite" id="SMUV_0000809701-mRNA-1"/>
    </source>
</evidence>
<dbReference type="InterPro" id="IPR050116">
    <property type="entry name" value="DNA_polymerase-Y"/>
</dbReference>
<dbReference type="GO" id="GO:0003887">
    <property type="term" value="F:DNA-directed DNA polymerase activity"/>
    <property type="evidence" value="ECO:0007669"/>
    <property type="project" value="InterPro"/>
</dbReference>
<evidence type="ECO:0000256" key="1">
    <source>
        <dbReference type="ARBA" id="ARBA00016178"/>
    </source>
</evidence>
<dbReference type="PROSITE" id="PS50173">
    <property type="entry name" value="UMUC"/>
    <property type="match status" value="1"/>
</dbReference>
<dbReference type="SUPFAM" id="SSF100879">
    <property type="entry name" value="Lesion bypass DNA polymerase (Y-family), little finger domain"/>
    <property type="match status" value="1"/>
</dbReference>
<dbReference type="InterPro" id="IPR006642">
    <property type="entry name" value="Rad18_UBZ4"/>
</dbReference>
<dbReference type="Gene3D" id="3.40.1170.60">
    <property type="match status" value="1"/>
</dbReference>
<dbReference type="FunFam" id="3.40.1170.60:FF:000002">
    <property type="entry name" value="Polymerase (DNA directed) kappa"/>
    <property type="match status" value="1"/>
</dbReference>
<feature type="domain" description="UBZ4-type" evidence="9">
    <location>
        <begin position="484"/>
        <end position="511"/>
    </location>
</feature>
<accession>A0A0N5ATE3</accession>
<evidence type="ECO:0000256" key="2">
    <source>
        <dbReference type="ARBA" id="ARBA00022723"/>
    </source>
</evidence>
<dbReference type="Gene3D" id="3.30.160.60">
    <property type="entry name" value="Classic Zinc Finger"/>
    <property type="match status" value="1"/>
</dbReference>
<dbReference type="InterPro" id="IPR043502">
    <property type="entry name" value="DNA/RNA_pol_sf"/>
</dbReference>
<dbReference type="Pfam" id="PF00817">
    <property type="entry name" value="IMS"/>
    <property type="match status" value="1"/>
</dbReference>
<dbReference type="GO" id="GO:0003684">
    <property type="term" value="F:damaged DNA binding"/>
    <property type="evidence" value="ECO:0007669"/>
    <property type="project" value="InterPro"/>
</dbReference>
<keyword evidence="6 7" id="KW-0234">DNA repair</keyword>
<feature type="domain" description="UmuC" evidence="8">
    <location>
        <begin position="79"/>
        <end position="310"/>
    </location>
</feature>
<dbReference type="WBParaSite" id="SMUV_0000809701-mRNA-1">
    <property type="protein sequence ID" value="SMUV_0000809701-mRNA-1"/>
    <property type="gene ID" value="SMUV_0000809701"/>
</dbReference>
<dbReference type="GO" id="GO:0006281">
    <property type="term" value="P:DNA repair"/>
    <property type="evidence" value="ECO:0007669"/>
    <property type="project" value="UniProtKB-KW"/>
</dbReference>